<evidence type="ECO:0000313" key="10">
    <source>
        <dbReference type="EMBL" id="KAJ6840103.1"/>
    </source>
</evidence>
<organism evidence="10 12">
    <name type="scientific">Iris pallida</name>
    <name type="common">Sweet iris</name>
    <dbReference type="NCBI Taxonomy" id="29817"/>
    <lineage>
        <taxon>Eukaryota</taxon>
        <taxon>Viridiplantae</taxon>
        <taxon>Streptophyta</taxon>
        <taxon>Embryophyta</taxon>
        <taxon>Tracheophyta</taxon>
        <taxon>Spermatophyta</taxon>
        <taxon>Magnoliopsida</taxon>
        <taxon>Liliopsida</taxon>
        <taxon>Asparagales</taxon>
        <taxon>Iridaceae</taxon>
        <taxon>Iridoideae</taxon>
        <taxon>Irideae</taxon>
        <taxon>Iris</taxon>
    </lineage>
</organism>
<evidence type="ECO:0000256" key="2">
    <source>
        <dbReference type="ARBA" id="ARBA00008122"/>
    </source>
</evidence>
<evidence type="ECO:0000256" key="4">
    <source>
        <dbReference type="PROSITE-ProRule" id="PRU01002"/>
    </source>
</evidence>
<dbReference type="PANTHER" id="PTHR31602">
    <property type="entry name" value="GROWTH-REGULATING FACTOR 5"/>
    <property type="match status" value="1"/>
</dbReference>
<comment type="caution">
    <text evidence="10">The sequence shown here is derived from an EMBL/GenBank/DDBJ whole genome shotgun (WGS) entry which is preliminary data.</text>
</comment>
<dbReference type="GO" id="GO:0006351">
    <property type="term" value="P:DNA-templated transcription"/>
    <property type="evidence" value="ECO:0007669"/>
    <property type="project" value="UniProtKB-UniRule"/>
</dbReference>
<keyword evidence="5" id="KW-0804">Transcription</keyword>
<evidence type="ECO:0000259" key="8">
    <source>
        <dbReference type="PROSITE" id="PS51667"/>
    </source>
</evidence>
<dbReference type="Proteomes" id="UP001140949">
    <property type="component" value="Unassembled WGS sequence"/>
</dbReference>
<dbReference type="EMBL" id="JANAVB010009596">
    <property type="protein sequence ID" value="KAJ6840103.1"/>
    <property type="molecule type" value="Genomic_DNA"/>
</dbReference>
<gene>
    <name evidence="10" type="ORF">M6B38_312695</name>
    <name evidence="11" type="ORF">M6B38_312700</name>
    <name evidence="9" type="ORF">M6B38_321805</name>
</gene>
<dbReference type="Pfam" id="PF08879">
    <property type="entry name" value="WRC"/>
    <property type="match status" value="1"/>
</dbReference>
<evidence type="ECO:0000256" key="1">
    <source>
        <dbReference type="ARBA" id="ARBA00004123"/>
    </source>
</evidence>
<reference evidence="10" key="2">
    <citation type="submission" date="2023-04" db="EMBL/GenBank/DDBJ databases">
        <authorList>
            <person name="Bruccoleri R.E."/>
            <person name="Oakeley E.J."/>
            <person name="Faust A.-M."/>
            <person name="Dessus-Babus S."/>
            <person name="Altorfer M."/>
            <person name="Burckhardt D."/>
            <person name="Oertli M."/>
            <person name="Naumann U."/>
            <person name="Petersen F."/>
            <person name="Wong J."/>
        </authorList>
    </citation>
    <scope>NUCLEOTIDE SEQUENCE</scope>
    <source>
        <strain evidence="10">GSM-AAB239-AS_SAM_17_03QT</strain>
        <tissue evidence="10">Leaf</tissue>
    </source>
</reference>
<proteinExistence type="inferred from homology"/>
<keyword evidence="12" id="KW-1185">Reference proteome</keyword>
<feature type="domain" description="QLQ" evidence="7">
    <location>
        <begin position="111"/>
        <end position="146"/>
    </location>
</feature>
<accession>A0AAX6HGV5</accession>
<comment type="domain">
    <text evidence="5">The QLQ domain and WRC domain may be involved in protein-protein interaction and DNA-binding, respectively.</text>
</comment>
<feature type="compositionally biased region" description="Polar residues" evidence="6">
    <location>
        <begin position="7"/>
        <end position="17"/>
    </location>
</feature>
<dbReference type="GO" id="GO:0005634">
    <property type="term" value="C:nucleus"/>
    <property type="evidence" value="ECO:0007669"/>
    <property type="project" value="UniProtKB-SubCell"/>
</dbReference>
<keyword evidence="5" id="KW-0010">Activator</keyword>
<dbReference type="GO" id="GO:0032502">
    <property type="term" value="P:developmental process"/>
    <property type="evidence" value="ECO:0007669"/>
    <property type="project" value="InterPro"/>
</dbReference>
<comment type="similarity">
    <text evidence="2 5">Belongs to the GRF family.</text>
</comment>
<evidence type="ECO:0000313" key="12">
    <source>
        <dbReference type="Proteomes" id="UP001140949"/>
    </source>
</evidence>
<keyword evidence="3 5" id="KW-0539">Nucleus</keyword>
<name>A0AAX6HGV5_IRIPA</name>
<comment type="caution">
    <text evidence="4">Lacks conserved residue(s) required for the propagation of feature annotation.</text>
</comment>
<evidence type="ECO:0000256" key="5">
    <source>
        <dbReference type="RuleBase" id="RU367127"/>
    </source>
</evidence>
<evidence type="ECO:0000256" key="6">
    <source>
        <dbReference type="SAM" id="MobiDB-lite"/>
    </source>
</evidence>
<dbReference type="PANTHER" id="PTHR31602:SF81">
    <property type="entry name" value="GROWTH-REGULATING FACTOR 9"/>
    <property type="match status" value="1"/>
</dbReference>
<evidence type="ECO:0000313" key="11">
    <source>
        <dbReference type="EMBL" id="KAJ6840104.1"/>
    </source>
</evidence>
<dbReference type="PROSITE" id="PS51667">
    <property type="entry name" value="WRC"/>
    <property type="match status" value="1"/>
</dbReference>
<evidence type="ECO:0000313" key="9">
    <source>
        <dbReference type="EMBL" id="KAJ6837964.1"/>
    </source>
</evidence>
<dbReference type="InterPro" id="IPR031137">
    <property type="entry name" value="GRF"/>
</dbReference>
<dbReference type="EMBL" id="JANAVB010011000">
    <property type="protein sequence ID" value="KAJ6837964.1"/>
    <property type="molecule type" value="Genomic_DNA"/>
</dbReference>
<dbReference type="GO" id="GO:0006355">
    <property type="term" value="P:regulation of DNA-templated transcription"/>
    <property type="evidence" value="ECO:0007669"/>
    <property type="project" value="InterPro"/>
</dbReference>
<evidence type="ECO:0000259" key="7">
    <source>
        <dbReference type="PROSITE" id="PS51666"/>
    </source>
</evidence>
<feature type="region of interest" description="Disordered" evidence="6">
    <location>
        <begin position="233"/>
        <end position="257"/>
    </location>
</feature>
<feature type="compositionally biased region" description="Acidic residues" evidence="6">
    <location>
        <begin position="47"/>
        <end position="58"/>
    </location>
</feature>
<evidence type="ECO:0000256" key="3">
    <source>
        <dbReference type="ARBA" id="ARBA00023242"/>
    </source>
</evidence>
<dbReference type="InterPro" id="IPR014978">
    <property type="entry name" value="Gln-Leu-Gln_QLQ"/>
</dbReference>
<protein>
    <recommendedName>
        <fullName evidence="5">Growth-regulating factor</fullName>
    </recommendedName>
</protein>
<dbReference type="InterPro" id="IPR014977">
    <property type="entry name" value="WRC_dom"/>
</dbReference>
<reference evidence="10" key="1">
    <citation type="journal article" date="2023" name="GigaByte">
        <title>Genome assembly of the bearded iris, Iris pallida Lam.</title>
        <authorList>
            <person name="Bruccoleri R.E."/>
            <person name="Oakeley E.J."/>
            <person name="Faust A.M.E."/>
            <person name="Altorfer M."/>
            <person name="Dessus-Babus S."/>
            <person name="Burckhardt D."/>
            <person name="Oertli M."/>
            <person name="Naumann U."/>
            <person name="Petersen F."/>
            <person name="Wong J."/>
        </authorList>
    </citation>
    <scope>NUCLEOTIDE SEQUENCE</scope>
    <source>
        <strain evidence="10">GSM-AAB239-AS_SAM_17_03QT</strain>
    </source>
</reference>
<keyword evidence="5" id="KW-0805">Transcription regulation</keyword>
<dbReference type="GO" id="GO:0005524">
    <property type="term" value="F:ATP binding"/>
    <property type="evidence" value="ECO:0007669"/>
    <property type="project" value="UniProtKB-UniRule"/>
</dbReference>
<comment type="function">
    <text evidence="5">Transcription activator.</text>
</comment>
<comment type="subcellular location">
    <subcellularLocation>
        <location evidence="1 5">Nucleus</location>
    </subcellularLocation>
</comment>
<sequence length="257" mass="27958">MLVHLTYTHQKGASVTSRHFPKSLSEPKFTMAEEEQKQHQQQQTEEVGGEESEEEEEDSHPPPSKVARVSSAAADPSASTGAMAAYAALAPVVLGLGLGGAAEPSSAAKPSFTFMQRQELHHHLRIFDYIVRRAPVPLDLVLPIWRSVAASFGPHHYPSFVGLGNLCYDFRNSMEPEPGRCRRTDGKKWRCSREVIPKEKYCERHMHRGRVRSRKPVEAATDAATVTVSPATGANAVPIGSSHTNASAADPPATSVS</sequence>
<dbReference type="AlphaFoldDB" id="A0AAX6HGV5"/>
<dbReference type="PROSITE" id="PS51666">
    <property type="entry name" value="QLQ"/>
    <property type="match status" value="1"/>
</dbReference>
<feature type="domain" description="WRC" evidence="8">
    <location>
        <begin position="175"/>
        <end position="219"/>
    </location>
</feature>
<feature type="region of interest" description="Disordered" evidence="6">
    <location>
        <begin position="1"/>
        <end position="73"/>
    </location>
</feature>
<dbReference type="EMBL" id="JANAVB010009596">
    <property type="protein sequence ID" value="KAJ6840104.1"/>
    <property type="molecule type" value="Genomic_DNA"/>
</dbReference>